<dbReference type="VEuPathDB" id="AmoebaDB:FDP41_006788"/>
<evidence type="ECO:0000256" key="4">
    <source>
        <dbReference type="RuleBase" id="RU004514"/>
    </source>
</evidence>
<dbReference type="PANTHER" id="PTHR10146">
    <property type="entry name" value="PROLINE SYNTHETASE CO-TRANSCRIBED BACTERIAL HOMOLOG PROTEIN"/>
    <property type="match status" value="1"/>
</dbReference>
<proteinExistence type="inferred from homology"/>
<dbReference type="InterPro" id="IPR029066">
    <property type="entry name" value="PLP-binding_barrel"/>
</dbReference>
<dbReference type="FunFam" id="3.20.20.10:FF:000007">
    <property type="entry name" value="Pyridoxal phosphate homeostasis protein"/>
    <property type="match status" value="1"/>
</dbReference>
<feature type="modified residue" description="N6-(pyridoxal phosphate)lysine" evidence="2 3">
    <location>
        <position position="36"/>
    </location>
</feature>
<dbReference type="GO" id="GO:0030170">
    <property type="term" value="F:pyridoxal phosphate binding"/>
    <property type="evidence" value="ECO:0007669"/>
    <property type="project" value="UniProtKB-UniRule"/>
</dbReference>
<dbReference type="OMA" id="PLEWHMI"/>
<dbReference type="VEuPathDB" id="AmoebaDB:NfTy_075270"/>
<dbReference type="OrthoDB" id="10264196at2759"/>
<dbReference type="CDD" id="cd06822">
    <property type="entry name" value="PLPDE_III_YBL036c_euk"/>
    <property type="match status" value="1"/>
</dbReference>
<dbReference type="Proteomes" id="UP000444721">
    <property type="component" value="Unassembled WGS sequence"/>
</dbReference>
<evidence type="ECO:0000313" key="7">
    <source>
        <dbReference type="Proteomes" id="UP000444721"/>
    </source>
</evidence>
<dbReference type="PROSITE" id="PS01211">
    <property type="entry name" value="UPF0001"/>
    <property type="match status" value="1"/>
</dbReference>
<comment type="cofactor">
    <cofactor evidence="3">
        <name>pyridoxal 5'-phosphate</name>
        <dbReference type="ChEBI" id="CHEBI:597326"/>
    </cofactor>
</comment>
<dbReference type="VEuPathDB" id="AmoebaDB:NF0045370"/>
<dbReference type="Gene3D" id="3.20.20.10">
    <property type="entry name" value="Alanine racemase"/>
    <property type="match status" value="1"/>
</dbReference>
<dbReference type="PANTHER" id="PTHR10146:SF14">
    <property type="entry name" value="PYRIDOXAL PHOSPHATE HOMEOSTASIS PROTEIN"/>
    <property type="match status" value="1"/>
</dbReference>
<keyword evidence="1 2" id="KW-0663">Pyridoxal phosphate</keyword>
<evidence type="ECO:0000256" key="1">
    <source>
        <dbReference type="ARBA" id="ARBA00022898"/>
    </source>
</evidence>
<comment type="function">
    <text evidence="2">Pyridoxal 5'-phosphate (PLP)-binding protein, which may be involved in intracellular homeostatic regulation of pyridoxal 5'-phosphate (PLP), the active form of vitamin B6.</text>
</comment>
<dbReference type="InterPro" id="IPR011078">
    <property type="entry name" value="PyrdxlP_homeostasis"/>
</dbReference>
<dbReference type="SUPFAM" id="SSF51419">
    <property type="entry name" value="PLP-binding barrel"/>
    <property type="match status" value="1"/>
</dbReference>
<organism evidence="6 7">
    <name type="scientific">Naegleria fowleri</name>
    <name type="common">Brain eating amoeba</name>
    <dbReference type="NCBI Taxonomy" id="5763"/>
    <lineage>
        <taxon>Eukaryota</taxon>
        <taxon>Discoba</taxon>
        <taxon>Heterolobosea</taxon>
        <taxon>Tetramitia</taxon>
        <taxon>Eutetramitia</taxon>
        <taxon>Vahlkampfiidae</taxon>
        <taxon>Naegleria</taxon>
    </lineage>
</organism>
<evidence type="ECO:0000256" key="3">
    <source>
        <dbReference type="PIRSR" id="PIRSR004848-1"/>
    </source>
</evidence>
<evidence type="ECO:0000256" key="2">
    <source>
        <dbReference type="HAMAP-Rule" id="MF_03225"/>
    </source>
</evidence>
<dbReference type="RefSeq" id="XP_044558891.1">
    <property type="nucleotide sequence ID" value="XM_044710460.1"/>
</dbReference>
<dbReference type="AlphaFoldDB" id="A0A6A5BJD3"/>
<comment type="similarity">
    <text evidence="2 4">Belongs to the pyridoxal phosphate-binding protein YggS/PROSC family.</text>
</comment>
<comment type="caution">
    <text evidence="6">The sequence shown here is derived from an EMBL/GenBank/DDBJ whole genome shotgun (WGS) entry which is preliminary data.</text>
</comment>
<evidence type="ECO:0000259" key="5">
    <source>
        <dbReference type="Pfam" id="PF01168"/>
    </source>
</evidence>
<accession>A0A6A5BJD3</accession>
<dbReference type="EMBL" id="VFQX01000053">
    <property type="protein sequence ID" value="KAF0974178.1"/>
    <property type="molecule type" value="Genomic_DNA"/>
</dbReference>
<dbReference type="GeneID" id="68114006"/>
<evidence type="ECO:0000313" key="6">
    <source>
        <dbReference type="EMBL" id="KAF0974178.1"/>
    </source>
</evidence>
<feature type="domain" description="Alanine racemase N-terminal" evidence="5">
    <location>
        <begin position="8"/>
        <end position="238"/>
    </location>
</feature>
<sequence length="248" mass="28153">MSEVAKALQTVKQNIYQTAKLFGRAENSVRLVAVSKTKSVEMIKECFDAGQEHFGENYIQEICEKAPLLPKEIKWHFIGHLQSNKVKQLVEKVESLYMVETVDRVKIAQALEKTWSSTGRDRKLNVLVQVNTSNEESKSGISTISECEEVIRYIMEQCPHLNLRGLMTIGSYEHSQDPERNPDFEKLVQFKTELFEKIAELSQITPFELSMGMSHDYEVAIKYGSTNVRVGSAIFGARTQNPNSTADQ</sequence>
<protein>
    <recommendedName>
        <fullName evidence="2">Pyridoxal phosphate homeostasis protein</fullName>
        <shortName evidence="2">PLP homeostasis protein</shortName>
    </recommendedName>
</protein>
<name>A0A6A5BJD3_NAEFO</name>
<dbReference type="PIRSF" id="PIRSF004848">
    <property type="entry name" value="YBL036c_PLPDEIII"/>
    <property type="match status" value="1"/>
</dbReference>
<dbReference type="NCBIfam" id="TIGR00044">
    <property type="entry name" value="YggS family pyridoxal phosphate-dependent enzyme"/>
    <property type="match status" value="1"/>
</dbReference>
<keyword evidence="7" id="KW-1185">Reference proteome</keyword>
<reference evidence="6 7" key="1">
    <citation type="journal article" date="2019" name="Sci. Rep.">
        <title>Nanopore sequencing improves the draft genome of the human pathogenic amoeba Naegleria fowleri.</title>
        <authorList>
            <person name="Liechti N."/>
            <person name="Schurch N."/>
            <person name="Bruggmann R."/>
            <person name="Wittwer M."/>
        </authorList>
    </citation>
    <scope>NUCLEOTIDE SEQUENCE [LARGE SCALE GENOMIC DNA]</scope>
    <source>
        <strain evidence="6 7">ATCC 30894</strain>
    </source>
</reference>
<dbReference type="Pfam" id="PF01168">
    <property type="entry name" value="Ala_racemase_N"/>
    <property type="match status" value="1"/>
</dbReference>
<dbReference type="HAMAP" id="MF_02087">
    <property type="entry name" value="PLP_homeostasis"/>
    <property type="match status" value="1"/>
</dbReference>
<dbReference type="InterPro" id="IPR001608">
    <property type="entry name" value="Ala_racemase_N"/>
</dbReference>
<gene>
    <name evidence="6" type="ORF">FDP41_006788</name>
</gene>